<dbReference type="Gene3D" id="3.40.630.10">
    <property type="entry name" value="Zn peptidases"/>
    <property type="match status" value="1"/>
</dbReference>
<dbReference type="PANTHER" id="PTHR10404">
    <property type="entry name" value="N-ACETYLATED-ALPHA-LINKED ACIDIC DIPEPTIDASE"/>
    <property type="match status" value="1"/>
</dbReference>
<dbReference type="InterPro" id="IPR007484">
    <property type="entry name" value="Peptidase_M28"/>
</dbReference>
<evidence type="ECO:0000313" key="2">
    <source>
        <dbReference type="EMBL" id="MFD1525576.1"/>
    </source>
</evidence>
<evidence type="ECO:0000259" key="1">
    <source>
        <dbReference type="Pfam" id="PF04389"/>
    </source>
</evidence>
<dbReference type="EMBL" id="JBHUDH010000035">
    <property type="protein sequence ID" value="MFD1525576.1"/>
    <property type="molecule type" value="Genomic_DNA"/>
</dbReference>
<organism evidence="2 3">
    <name type="scientific">Halolamina salina</name>
    <dbReference type="NCBI Taxonomy" id="1220023"/>
    <lineage>
        <taxon>Archaea</taxon>
        <taxon>Methanobacteriati</taxon>
        <taxon>Methanobacteriota</taxon>
        <taxon>Stenosarchaea group</taxon>
        <taxon>Halobacteria</taxon>
        <taxon>Halobacteriales</taxon>
        <taxon>Haloferacaceae</taxon>
    </lineage>
</organism>
<dbReference type="InterPro" id="IPR039373">
    <property type="entry name" value="Peptidase_M28B"/>
</dbReference>
<dbReference type="Proteomes" id="UP001597111">
    <property type="component" value="Unassembled WGS sequence"/>
</dbReference>
<proteinExistence type="predicted"/>
<dbReference type="RefSeq" id="WP_379730934.1">
    <property type="nucleotide sequence ID" value="NZ_JBHSWZ010000036.1"/>
</dbReference>
<gene>
    <name evidence="2" type="ORF">ACFR9S_04560</name>
</gene>
<dbReference type="Pfam" id="PF04389">
    <property type="entry name" value="Peptidase_M28"/>
    <property type="match status" value="1"/>
</dbReference>
<dbReference type="Gene3D" id="3.50.30.30">
    <property type="match status" value="1"/>
</dbReference>
<dbReference type="SUPFAM" id="SSF52025">
    <property type="entry name" value="PA domain"/>
    <property type="match status" value="1"/>
</dbReference>
<accession>A0ABD6B3I4</accession>
<dbReference type="AlphaFoldDB" id="A0ABD6B3I4"/>
<feature type="domain" description="Peptidase M28" evidence="1">
    <location>
        <begin position="238"/>
        <end position="433"/>
    </location>
</feature>
<comment type="caution">
    <text evidence="2">The sequence shown here is derived from an EMBL/GenBank/DDBJ whole genome shotgun (WGS) entry which is preliminary data.</text>
</comment>
<protein>
    <submittedName>
        <fullName evidence="2">M28 family peptidase</fullName>
    </submittedName>
</protein>
<dbReference type="InterPro" id="IPR046450">
    <property type="entry name" value="PA_dom_sf"/>
</dbReference>
<dbReference type="PANTHER" id="PTHR10404:SF46">
    <property type="entry name" value="VACUOLAR PROTEIN SORTING-ASSOCIATED PROTEIN 70"/>
    <property type="match status" value="1"/>
</dbReference>
<sequence length="597" mass="65802">MSQPTTDRGVLDQFEQRLYDEVSIDEPWDLLEEFATLNRVSGSDDEVAAADYVCDRLDANGVTYRRHEPELYISQPHGATIETIGKEFEPGPIKTVSFSASTTVSGPVEYVGSAGGDLLEEEDDPREPYHDVGDLSGRIALTKAGSLSIRAVRKLSEKGAIGVIAIHKHDREPHNGIATPIWGGAPRYDEREKIPDVPIANVNSPDGETLREWAESDEGLEIELSTDLTTDWMECPVVVAEIEGEADPENDDFVLLHGHYDSWYVGVTDNATGDAGLLEAARVFEQHSDELDRNLRIAWWPGHSTGRYAGSTWYADQFAQELAERCVAQVNMDSPGAKDATEYTDMSCWTPEAHDLVGDAIDDVTGAPYEEHFPYRAGDYSFDNLGITGFFMLSSNIPAEIREERGYHPVGGCGGNSDAWHVSTDTLEKAGEDELLRDIRLYVISVARVLNADVLPFDHARTAAKLREAVQRYDEAAGDRFDFSPTLNRLDALKAEIEAFQDAAEAGEIDATTANDTITSLSRVLTRLYLVERGQFEQDPATGREPFPRFSVARKFEVVEGDEVGFVETQLTREQNTVVGELERARSIVADAMGGGA</sequence>
<keyword evidence="3" id="KW-1185">Reference proteome</keyword>
<reference evidence="2 3" key="1">
    <citation type="journal article" date="2019" name="Int. J. Syst. Evol. Microbiol.">
        <title>The Global Catalogue of Microorganisms (GCM) 10K type strain sequencing project: providing services to taxonomists for standard genome sequencing and annotation.</title>
        <authorList>
            <consortium name="The Broad Institute Genomics Platform"/>
            <consortium name="The Broad Institute Genome Sequencing Center for Infectious Disease"/>
            <person name="Wu L."/>
            <person name="Ma J."/>
        </authorList>
    </citation>
    <scope>NUCLEOTIDE SEQUENCE [LARGE SCALE GENOMIC DNA]</scope>
    <source>
        <strain evidence="2 3">CGMCC 1.12285</strain>
    </source>
</reference>
<evidence type="ECO:0000313" key="3">
    <source>
        <dbReference type="Proteomes" id="UP001597111"/>
    </source>
</evidence>
<dbReference type="SUPFAM" id="SSF53187">
    <property type="entry name" value="Zn-dependent exopeptidases"/>
    <property type="match status" value="1"/>
</dbReference>
<name>A0ABD6B3I4_9EURY</name>